<accession>A0A8J3J698</accession>
<dbReference type="Proteomes" id="UP000612808">
    <property type="component" value="Unassembled WGS sequence"/>
</dbReference>
<dbReference type="GO" id="GO:0016787">
    <property type="term" value="F:hydrolase activity"/>
    <property type="evidence" value="ECO:0007669"/>
    <property type="project" value="InterPro"/>
</dbReference>
<dbReference type="Gene3D" id="3.40.50.1820">
    <property type="entry name" value="alpha/beta hydrolase"/>
    <property type="match status" value="1"/>
</dbReference>
<dbReference type="PANTHER" id="PTHR46623:SF6">
    <property type="entry name" value="ALPHA_BETA-HYDROLASES SUPERFAMILY PROTEIN"/>
    <property type="match status" value="1"/>
</dbReference>
<dbReference type="EMBL" id="BOMB01000044">
    <property type="protein sequence ID" value="GID15585.1"/>
    <property type="molecule type" value="Genomic_DNA"/>
</dbReference>
<gene>
    <name evidence="2" type="ORF">Aru02nite_64740</name>
</gene>
<organism evidence="2 3">
    <name type="scientific">Actinocatenispora rupis</name>
    <dbReference type="NCBI Taxonomy" id="519421"/>
    <lineage>
        <taxon>Bacteria</taxon>
        <taxon>Bacillati</taxon>
        <taxon>Actinomycetota</taxon>
        <taxon>Actinomycetes</taxon>
        <taxon>Micromonosporales</taxon>
        <taxon>Micromonosporaceae</taxon>
        <taxon>Actinocatenispora</taxon>
    </lineage>
</organism>
<name>A0A8J3J698_9ACTN</name>
<dbReference type="InterPro" id="IPR029058">
    <property type="entry name" value="AB_hydrolase_fold"/>
</dbReference>
<feature type="domain" description="Dienelactone hydrolase" evidence="1">
    <location>
        <begin position="10"/>
        <end position="231"/>
    </location>
</feature>
<dbReference type="RefSeq" id="WP_203663956.1">
    <property type="nucleotide sequence ID" value="NZ_BAAAZM010000023.1"/>
</dbReference>
<dbReference type="SUPFAM" id="SSF53474">
    <property type="entry name" value="alpha/beta-Hydrolases"/>
    <property type="match status" value="1"/>
</dbReference>
<dbReference type="PANTHER" id="PTHR46623">
    <property type="entry name" value="CARBOXYMETHYLENEBUTENOLIDASE-RELATED"/>
    <property type="match status" value="1"/>
</dbReference>
<reference evidence="2" key="1">
    <citation type="submission" date="2021-01" db="EMBL/GenBank/DDBJ databases">
        <title>Whole genome shotgun sequence of Actinocatenispora rupis NBRC 107355.</title>
        <authorList>
            <person name="Komaki H."/>
            <person name="Tamura T."/>
        </authorList>
    </citation>
    <scope>NUCLEOTIDE SEQUENCE</scope>
    <source>
        <strain evidence="2">NBRC 107355</strain>
    </source>
</reference>
<dbReference type="Pfam" id="PF01738">
    <property type="entry name" value="DLH"/>
    <property type="match status" value="1"/>
</dbReference>
<evidence type="ECO:0000313" key="3">
    <source>
        <dbReference type="Proteomes" id="UP000612808"/>
    </source>
</evidence>
<comment type="caution">
    <text evidence="2">The sequence shown here is derived from an EMBL/GenBank/DDBJ whole genome shotgun (WGS) entry which is preliminary data.</text>
</comment>
<evidence type="ECO:0000313" key="2">
    <source>
        <dbReference type="EMBL" id="GID15585.1"/>
    </source>
</evidence>
<sequence>MGDTRIGAMPVYVARPDGPGPWPGVVVVHDLVGMSPDLRRQADWLAGAGYLAAAPNLLYRGGRIGCLRTFLRDVRTRHGRAFDDVDTVREWLAAQRDCTGRIGVIGFCVGGGFALLLAPDHGFAAASVNYGPVPADAASVLSGACPILGTYGTRDRVVRGSAERLRQALPAAGVDGEVRLYPGAGHAFLNDHARADVSALTALFGKVSASRYHERAALAARDRILRFFADHLGSAPPP</sequence>
<dbReference type="InterPro" id="IPR051049">
    <property type="entry name" value="Dienelactone_hydrolase-like"/>
</dbReference>
<proteinExistence type="predicted"/>
<evidence type="ECO:0000259" key="1">
    <source>
        <dbReference type="Pfam" id="PF01738"/>
    </source>
</evidence>
<protein>
    <recommendedName>
        <fullName evidence="1">Dienelactone hydrolase domain-containing protein</fullName>
    </recommendedName>
</protein>
<keyword evidence="3" id="KW-1185">Reference proteome</keyword>
<dbReference type="InterPro" id="IPR002925">
    <property type="entry name" value="Dienelactn_hydro"/>
</dbReference>
<dbReference type="AlphaFoldDB" id="A0A8J3J698"/>